<name>F4P4A1_BATDJ</name>
<evidence type="ECO:0000259" key="2">
    <source>
        <dbReference type="Pfam" id="PF12937"/>
    </source>
</evidence>
<organism evidence="3 4">
    <name type="scientific">Batrachochytrium dendrobatidis (strain JAM81 / FGSC 10211)</name>
    <name type="common">Frog chytrid fungus</name>
    <dbReference type="NCBI Taxonomy" id="684364"/>
    <lineage>
        <taxon>Eukaryota</taxon>
        <taxon>Fungi</taxon>
        <taxon>Fungi incertae sedis</taxon>
        <taxon>Chytridiomycota</taxon>
        <taxon>Chytridiomycota incertae sedis</taxon>
        <taxon>Chytridiomycetes</taxon>
        <taxon>Rhizophydiales</taxon>
        <taxon>Rhizophydiales incertae sedis</taxon>
        <taxon>Batrachochytrium</taxon>
    </lineage>
</organism>
<evidence type="ECO:0000313" key="3">
    <source>
        <dbReference type="EMBL" id="EGF79886.1"/>
    </source>
</evidence>
<dbReference type="Pfam" id="PF12937">
    <property type="entry name" value="F-box-like"/>
    <property type="match status" value="1"/>
</dbReference>
<dbReference type="InterPro" id="IPR032675">
    <property type="entry name" value="LRR_dom_sf"/>
</dbReference>
<sequence length="743" mass="84675">MDWTSRLGFQKSEALHCIFGQLRFIDVEKYSQRNNLSSTYFVDLALKHVPGPSIFKIIFWYSKLDYLLKLENKTSLPNEVLDRIHRQSIQWSYINSNLSVHQSKPRSNISETVHRSPHCLLFSNNELSRRCEPALTSHHQELALHERDEFTGCIDSMNGEKHDQPTHPSSLQDHPASSHINALLLPEIISKVLCYLEPRSLSTAARVCRCWSYLATPSLYQCVQLTNKQGLKGAWLCHNLRRVLDPSLRHHNTSWAWTVMRFAVCAVKYYATTGQCFGMSVMMGQMWEDVLQAFGGILSRCGICNIKLLPLTKKPFQFCHVESKYIDQTGLELSICPQSNTSSAYKLCAFSPNQSRGSRIPLELPQLYPISLEKLKSVVPLDASSKIPLASLLKYFIASSHVPITRFWSFPHTGNLSQLITSINFTKIHVYSTDLIQILRRLHNITHLTVSDCPQATNKVICMAIEASGPNLVYIALRKLPLITYEPIYDISNTCSNLQYFDASGCTNVSVDCCIRVVRNCPHLCSISVSRVDCVPLISDPSRRDRTSTWVYHSTMFLNWVALCCAERLVHINISGCTLAEDQIQILYSSTSTYLQSMVLGYDLISQQNLDWVVHFLNRITAQQVKGYMVMNQCTLRTCLQNDQFITFQAPKIHDLIKTYTWNHLVPWDQETLCSLEKIRLAQIHFPTYPFPKIILPPVISTLSAGLPVVYAHIYIHTGLQKINVRDLPYDKLPANAQIFILK</sequence>
<dbReference type="Proteomes" id="UP000007241">
    <property type="component" value="Unassembled WGS sequence"/>
</dbReference>
<protein>
    <recommendedName>
        <fullName evidence="2">F-box domain-containing protein</fullName>
    </recommendedName>
</protein>
<dbReference type="HOGENOM" id="CLU_373825_0_0_1"/>
<gene>
    <name evidence="3" type="ORF">BATDEDRAFT_25369</name>
</gene>
<dbReference type="Gene3D" id="1.20.1280.50">
    <property type="match status" value="1"/>
</dbReference>
<evidence type="ECO:0000313" key="4">
    <source>
        <dbReference type="Proteomes" id="UP000007241"/>
    </source>
</evidence>
<dbReference type="OrthoDB" id="2400788at2759"/>
<feature type="region of interest" description="Disordered" evidence="1">
    <location>
        <begin position="155"/>
        <end position="175"/>
    </location>
</feature>
<accession>F4P4A1</accession>
<dbReference type="EMBL" id="GL882885">
    <property type="protein sequence ID" value="EGF79886.1"/>
    <property type="molecule type" value="Genomic_DNA"/>
</dbReference>
<evidence type="ECO:0000256" key="1">
    <source>
        <dbReference type="SAM" id="MobiDB-lite"/>
    </source>
</evidence>
<dbReference type="InParanoid" id="F4P4A1"/>
<dbReference type="GeneID" id="18238772"/>
<proteinExistence type="predicted"/>
<keyword evidence="4" id="KW-1185">Reference proteome</keyword>
<dbReference type="SUPFAM" id="SSF81383">
    <property type="entry name" value="F-box domain"/>
    <property type="match status" value="1"/>
</dbReference>
<dbReference type="Gene3D" id="3.80.10.10">
    <property type="entry name" value="Ribonuclease Inhibitor"/>
    <property type="match status" value="1"/>
</dbReference>
<dbReference type="SUPFAM" id="SSF52047">
    <property type="entry name" value="RNI-like"/>
    <property type="match status" value="1"/>
</dbReference>
<dbReference type="AlphaFoldDB" id="F4P4A1"/>
<dbReference type="RefSeq" id="XP_006679436.1">
    <property type="nucleotide sequence ID" value="XM_006679373.1"/>
</dbReference>
<dbReference type="InterPro" id="IPR001810">
    <property type="entry name" value="F-box_dom"/>
</dbReference>
<feature type="domain" description="F-box" evidence="2">
    <location>
        <begin position="186"/>
        <end position="223"/>
    </location>
</feature>
<dbReference type="InterPro" id="IPR036047">
    <property type="entry name" value="F-box-like_dom_sf"/>
</dbReference>
<reference evidence="3 4" key="1">
    <citation type="submission" date="2009-12" db="EMBL/GenBank/DDBJ databases">
        <title>The draft genome of Batrachochytrium dendrobatidis.</title>
        <authorList>
            <consortium name="US DOE Joint Genome Institute (JGI-PGF)"/>
            <person name="Kuo A."/>
            <person name="Salamov A."/>
            <person name="Schmutz J."/>
            <person name="Lucas S."/>
            <person name="Pitluck S."/>
            <person name="Rosenblum E."/>
            <person name="Stajich J."/>
            <person name="Eisen M."/>
            <person name="Grigoriev I.V."/>
        </authorList>
    </citation>
    <scope>NUCLEOTIDE SEQUENCE [LARGE SCALE GENOMIC DNA]</scope>
    <source>
        <strain evidence="4">JAM81 / FGSC 10211</strain>
    </source>
</reference>